<keyword evidence="3" id="KW-1185">Reference proteome</keyword>
<dbReference type="EMBL" id="VSRR010072131">
    <property type="protein sequence ID" value="MPC86658.1"/>
    <property type="molecule type" value="Genomic_DNA"/>
</dbReference>
<proteinExistence type="predicted"/>
<protein>
    <submittedName>
        <fullName evidence="2">Uncharacterized protein</fullName>
    </submittedName>
</protein>
<reference evidence="2 3" key="1">
    <citation type="submission" date="2019-05" db="EMBL/GenBank/DDBJ databases">
        <title>Another draft genome of Portunus trituberculatus and its Hox gene families provides insights of decapod evolution.</title>
        <authorList>
            <person name="Jeong J.-H."/>
            <person name="Song I."/>
            <person name="Kim S."/>
            <person name="Choi T."/>
            <person name="Kim D."/>
            <person name="Ryu S."/>
            <person name="Kim W."/>
        </authorList>
    </citation>
    <scope>NUCLEOTIDE SEQUENCE [LARGE SCALE GENOMIC DNA]</scope>
    <source>
        <tissue evidence="2">Muscle</tissue>
    </source>
</reference>
<gene>
    <name evidence="2" type="ORF">E2C01_081494</name>
</gene>
<accession>A0A5B7J1A9</accession>
<evidence type="ECO:0000256" key="1">
    <source>
        <dbReference type="SAM" id="MobiDB-lite"/>
    </source>
</evidence>
<evidence type="ECO:0000313" key="3">
    <source>
        <dbReference type="Proteomes" id="UP000324222"/>
    </source>
</evidence>
<comment type="caution">
    <text evidence="2">The sequence shown here is derived from an EMBL/GenBank/DDBJ whole genome shotgun (WGS) entry which is preliminary data.</text>
</comment>
<organism evidence="2 3">
    <name type="scientific">Portunus trituberculatus</name>
    <name type="common">Swimming crab</name>
    <name type="synonym">Neptunus trituberculatus</name>
    <dbReference type="NCBI Taxonomy" id="210409"/>
    <lineage>
        <taxon>Eukaryota</taxon>
        <taxon>Metazoa</taxon>
        <taxon>Ecdysozoa</taxon>
        <taxon>Arthropoda</taxon>
        <taxon>Crustacea</taxon>
        <taxon>Multicrustacea</taxon>
        <taxon>Malacostraca</taxon>
        <taxon>Eumalacostraca</taxon>
        <taxon>Eucarida</taxon>
        <taxon>Decapoda</taxon>
        <taxon>Pleocyemata</taxon>
        <taxon>Brachyura</taxon>
        <taxon>Eubrachyura</taxon>
        <taxon>Portunoidea</taxon>
        <taxon>Portunidae</taxon>
        <taxon>Portuninae</taxon>
        <taxon>Portunus</taxon>
    </lineage>
</organism>
<feature type="compositionally biased region" description="Basic and acidic residues" evidence="1">
    <location>
        <begin position="52"/>
        <end position="81"/>
    </location>
</feature>
<sequence length="81" mass="9185">MKVSGKGRWTLSEPHHHLRGHTHGPSSMLLIPRSPHLSEDRINKPSQQVCRGRAEGGKERRSSGEEGEGRCGTDMERRIYR</sequence>
<dbReference type="Proteomes" id="UP000324222">
    <property type="component" value="Unassembled WGS sequence"/>
</dbReference>
<feature type="region of interest" description="Disordered" evidence="1">
    <location>
        <begin position="1"/>
        <end position="81"/>
    </location>
</feature>
<name>A0A5B7J1A9_PORTR</name>
<dbReference type="AlphaFoldDB" id="A0A5B7J1A9"/>
<evidence type="ECO:0000313" key="2">
    <source>
        <dbReference type="EMBL" id="MPC86658.1"/>
    </source>
</evidence>